<dbReference type="Pfam" id="PF08721">
    <property type="entry name" value="Tn7_Tnp_TnsA_C"/>
    <property type="match status" value="1"/>
</dbReference>
<gene>
    <name evidence="3" type="ORF">NCTC10660_00497</name>
</gene>
<reference evidence="3 4" key="1">
    <citation type="submission" date="2018-06" db="EMBL/GenBank/DDBJ databases">
        <authorList>
            <consortium name="Pathogen Informatics"/>
            <person name="Doyle S."/>
        </authorList>
    </citation>
    <scope>NUCLEOTIDE SEQUENCE [LARGE SCALE GENOMIC DNA]</scope>
    <source>
        <strain evidence="3 4">NCTC10660</strain>
    </source>
</reference>
<dbReference type="InterPro" id="IPR014833">
    <property type="entry name" value="TnsA_N"/>
</dbReference>
<dbReference type="InterPro" id="IPR011856">
    <property type="entry name" value="tRNA_endonuc-like_dom_sf"/>
</dbReference>
<dbReference type="Proteomes" id="UP000254927">
    <property type="component" value="Unassembled WGS sequence"/>
</dbReference>
<evidence type="ECO:0000259" key="1">
    <source>
        <dbReference type="Pfam" id="PF08721"/>
    </source>
</evidence>
<accession>A0A378TVN9</accession>
<organism evidence="3 4">
    <name type="scientific">Neisseria elongata</name>
    <dbReference type="NCBI Taxonomy" id="495"/>
    <lineage>
        <taxon>Bacteria</taxon>
        <taxon>Pseudomonadati</taxon>
        <taxon>Pseudomonadota</taxon>
        <taxon>Betaproteobacteria</taxon>
        <taxon>Neisseriales</taxon>
        <taxon>Neisseriaceae</taxon>
        <taxon>Neisseria</taxon>
    </lineage>
</organism>
<evidence type="ECO:0000313" key="3">
    <source>
        <dbReference type="EMBL" id="STZ67028.1"/>
    </source>
</evidence>
<dbReference type="InterPro" id="IPR014832">
    <property type="entry name" value="TnsA_C"/>
</dbReference>
<sequence length="220" mass="25874">MPVRKIPKNYRNITGMAAHSKSVGCAAYESSLERDFLSLLEFCPDVIRFEVQPVSIEWFDDSGKKHMYTPDVLVHYKPSRQPVTIILYEVKYRSDLRKNWSVLQPKFKAARAFCRQKGWMFKLVTEVEIHTVYLQNVRFLLPYMRNAVVHEYYEPYMILLDQKLKELKTATPRELVAAVFQDEWNQAKILPVLWYLVAVGKIGADLNLPLTMNSTLWRKR</sequence>
<dbReference type="RefSeq" id="WP_074894262.1">
    <property type="nucleotide sequence ID" value="NZ_CP031252.1"/>
</dbReference>
<feature type="domain" description="TnsA endonuclease C-terminal" evidence="1">
    <location>
        <begin position="128"/>
        <end position="206"/>
    </location>
</feature>
<evidence type="ECO:0000313" key="4">
    <source>
        <dbReference type="Proteomes" id="UP000254927"/>
    </source>
</evidence>
<evidence type="ECO:0000259" key="2">
    <source>
        <dbReference type="Pfam" id="PF08722"/>
    </source>
</evidence>
<dbReference type="Gene3D" id="3.40.1350.10">
    <property type="match status" value="1"/>
</dbReference>
<feature type="domain" description="TnsA endonuclease N-terminal" evidence="2">
    <location>
        <begin position="44"/>
        <end position="126"/>
    </location>
</feature>
<name>A0A378TVN9_NEIEL</name>
<dbReference type="GO" id="GO:0003676">
    <property type="term" value="F:nucleic acid binding"/>
    <property type="evidence" value="ECO:0007669"/>
    <property type="project" value="InterPro"/>
</dbReference>
<dbReference type="Pfam" id="PF08722">
    <property type="entry name" value="Tn7_TnsA-like_N"/>
    <property type="match status" value="1"/>
</dbReference>
<dbReference type="EMBL" id="UGQW01000002">
    <property type="protein sequence ID" value="STZ67028.1"/>
    <property type="molecule type" value="Genomic_DNA"/>
</dbReference>
<protein>
    <submittedName>
        <fullName evidence="3">Transposase</fullName>
    </submittedName>
</protein>
<proteinExistence type="predicted"/>
<dbReference type="AlphaFoldDB" id="A0A378TVN9"/>
<dbReference type="GeneID" id="93351506"/>